<gene>
    <name evidence="2" type="ORF">BDP81DRAFT_164921</name>
</gene>
<dbReference type="AlphaFoldDB" id="A0AAI9ZYE2"/>
<sequence length="182" mass="20160">MRALRVTYARPKAQSGTPHAPKANQDQNCKPEPRPTTFNFKIIPLCWIIVLGFGRECGGLARQTNDVMSGFVAYPSSRPSSEASGITSSVCNVPWPINGFGRYVLQGMYGFVQSTMQLEYPYPLPERLEELLPTPTISMNRGTYLLDAVGPFGFLVLSSFPESPSGAKNMHPWSTSSCRLHW</sequence>
<comment type="caution">
    <text evidence="2">The sequence shown here is derived from an EMBL/GenBank/DDBJ whole genome shotgun (WGS) entry which is preliminary data.</text>
</comment>
<dbReference type="RefSeq" id="XP_060449142.1">
    <property type="nucleotide sequence ID" value="XM_060582089.1"/>
</dbReference>
<dbReference type="GeneID" id="85466951"/>
<accession>A0AAI9ZYE2</accession>
<reference evidence="2" key="1">
    <citation type="submission" date="2021-06" db="EMBL/GenBank/DDBJ databases">
        <title>Comparative genomics, transcriptomics and evolutionary studies reveal genomic signatures of adaptation to plant cell wall in hemibiotrophic fungi.</title>
        <authorList>
            <consortium name="DOE Joint Genome Institute"/>
            <person name="Baroncelli R."/>
            <person name="Diaz J.F."/>
            <person name="Benocci T."/>
            <person name="Peng M."/>
            <person name="Battaglia E."/>
            <person name="Haridas S."/>
            <person name="Andreopoulos W."/>
            <person name="Labutti K."/>
            <person name="Pangilinan J."/>
            <person name="Floch G.L."/>
            <person name="Makela M.R."/>
            <person name="Henrissat B."/>
            <person name="Grigoriev I.V."/>
            <person name="Crouch J.A."/>
            <person name="De Vries R.P."/>
            <person name="Sukno S.A."/>
            <person name="Thon M.R."/>
        </authorList>
    </citation>
    <scope>NUCLEOTIDE SEQUENCE</scope>
    <source>
        <strain evidence="2">CBS 102054</strain>
    </source>
</reference>
<feature type="region of interest" description="Disordered" evidence="1">
    <location>
        <begin position="1"/>
        <end position="32"/>
    </location>
</feature>
<proteinExistence type="predicted"/>
<organism evidence="2 3">
    <name type="scientific">Colletotrichum phormii</name>
    <dbReference type="NCBI Taxonomy" id="359342"/>
    <lineage>
        <taxon>Eukaryota</taxon>
        <taxon>Fungi</taxon>
        <taxon>Dikarya</taxon>
        <taxon>Ascomycota</taxon>
        <taxon>Pezizomycotina</taxon>
        <taxon>Sordariomycetes</taxon>
        <taxon>Hypocreomycetidae</taxon>
        <taxon>Glomerellales</taxon>
        <taxon>Glomerellaceae</taxon>
        <taxon>Colletotrichum</taxon>
        <taxon>Colletotrichum acutatum species complex</taxon>
    </lineage>
</organism>
<dbReference type="Proteomes" id="UP001243989">
    <property type="component" value="Unassembled WGS sequence"/>
</dbReference>
<dbReference type="EMBL" id="JAHMHQ010000004">
    <property type="protein sequence ID" value="KAK1640535.1"/>
    <property type="molecule type" value="Genomic_DNA"/>
</dbReference>
<keyword evidence="3" id="KW-1185">Reference proteome</keyword>
<evidence type="ECO:0000256" key="1">
    <source>
        <dbReference type="SAM" id="MobiDB-lite"/>
    </source>
</evidence>
<protein>
    <submittedName>
        <fullName evidence="2">Uncharacterized protein</fullName>
    </submittedName>
</protein>
<evidence type="ECO:0000313" key="3">
    <source>
        <dbReference type="Proteomes" id="UP001243989"/>
    </source>
</evidence>
<evidence type="ECO:0000313" key="2">
    <source>
        <dbReference type="EMBL" id="KAK1640535.1"/>
    </source>
</evidence>
<name>A0AAI9ZYE2_9PEZI</name>